<keyword evidence="1" id="KW-0472">Membrane</keyword>
<gene>
    <name evidence="2" type="ORF">KK103_05275</name>
</gene>
<evidence type="ECO:0000256" key="1">
    <source>
        <dbReference type="SAM" id="Phobius"/>
    </source>
</evidence>
<dbReference type="Pfam" id="PF17197">
    <property type="entry name" value="DUF5134"/>
    <property type="match status" value="1"/>
</dbReference>
<feature type="transmembrane region" description="Helical" evidence="1">
    <location>
        <begin position="153"/>
        <end position="174"/>
    </location>
</feature>
<protein>
    <submittedName>
        <fullName evidence="2">DUF5134 domain-containing protein</fullName>
    </submittedName>
</protein>
<dbReference type="Proteomes" id="UP000709437">
    <property type="component" value="Unassembled WGS sequence"/>
</dbReference>
<evidence type="ECO:0000313" key="3">
    <source>
        <dbReference type="Proteomes" id="UP000709437"/>
    </source>
</evidence>
<keyword evidence="1" id="KW-1133">Transmembrane helix</keyword>
<name>A0A9Q2W1J3_9MICO</name>
<evidence type="ECO:0000313" key="2">
    <source>
        <dbReference type="EMBL" id="MBT1541166.1"/>
    </source>
</evidence>
<reference evidence="2" key="1">
    <citation type="submission" date="2021-05" db="EMBL/GenBank/DDBJ databases">
        <title>Whole genome sequence of Curtobacterium flaccumfaciens pv. flaccumfaciens strain CFBP 3417.</title>
        <authorList>
            <person name="Osdaghi E."/>
            <person name="Taghouti G."/>
            <person name="Portier P."/>
            <person name="Fazliarab A."/>
            <person name="Taghavi S.M."/>
            <person name="Briand M."/>
            <person name="Le-Saux M."/>
            <person name="Jacques M.-A."/>
        </authorList>
    </citation>
    <scope>NUCLEOTIDE SEQUENCE</scope>
    <source>
        <strain evidence="2">CFBP 3417</strain>
    </source>
</reference>
<feature type="transmembrane region" description="Helical" evidence="1">
    <location>
        <begin position="103"/>
        <end position="124"/>
    </location>
</feature>
<accession>A0A9Q2W1J3</accession>
<feature type="transmembrane region" description="Helical" evidence="1">
    <location>
        <begin position="186"/>
        <end position="203"/>
    </location>
</feature>
<feature type="transmembrane region" description="Helical" evidence="1">
    <location>
        <begin position="63"/>
        <end position="82"/>
    </location>
</feature>
<dbReference type="AlphaFoldDB" id="A0A9Q2W1J3"/>
<dbReference type="EMBL" id="JAHEWX010000004">
    <property type="protein sequence ID" value="MBT1541166.1"/>
    <property type="molecule type" value="Genomic_DNA"/>
</dbReference>
<feature type="transmembrane region" description="Helical" evidence="1">
    <location>
        <begin position="6"/>
        <end position="27"/>
    </location>
</feature>
<organism evidence="2 3">
    <name type="scientific">Curtobacterium flaccumfaciens pv. flaccumfaciens</name>
    <dbReference type="NCBI Taxonomy" id="138532"/>
    <lineage>
        <taxon>Bacteria</taxon>
        <taxon>Bacillati</taxon>
        <taxon>Actinomycetota</taxon>
        <taxon>Actinomycetes</taxon>
        <taxon>Micrococcales</taxon>
        <taxon>Microbacteriaceae</taxon>
        <taxon>Curtobacterium</taxon>
    </lineage>
</organism>
<comment type="caution">
    <text evidence="2">The sequence shown here is derived from an EMBL/GenBank/DDBJ whole genome shotgun (WGS) entry which is preliminary data.</text>
</comment>
<proteinExistence type="predicted"/>
<keyword evidence="1" id="KW-0812">Transmembrane</keyword>
<dbReference type="InterPro" id="IPR033458">
    <property type="entry name" value="DUF5134"/>
</dbReference>
<feature type="transmembrane region" description="Helical" evidence="1">
    <location>
        <begin position="39"/>
        <end position="57"/>
    </location>
</feature>
<sequence>MSHSLPLSVLLTVLFAVTAVGYLGFAFRPGSSGVARVSDVFHVLMSVAMLAMPWAWGMTLAPPTLQILVFGLATSFYLVLTLGSSRYGSHEHHGPGGSGRPVLGYHVVMMAAMTLMGVMMLPMAGGASMSMPEMDMTGSGHSMHTSWSGWTPVSWVLVVVFAIATVWMLVRLIASARVRQHPLARLDGVLLLLMSAGMALASIPTN</sequence>
<dbReference type="RefSeq" id="WP_214562505.1">
    <property type="nucleotide sequence ID" value="NZ_JAHEWX010000004.1"/>
</dbReference>